<evidence type="ECO:0000256" key="1">
    <source>
        <dbReference type="SAM" id="Phobius"/>
    </source>
</evidence>
<feature type="transmembrane region" description="Helical" evidence="1">
    <location>
        <begin position="250"/>
        <end position="271"/>
    </location>
</feature>
<sequence length="336" mass="35420">MVHVDIVHSDVSSHLCCCSHWNGVAVSGPPLFLGDLVRIVLHVAVGDGCLVCADAIFDGVGQWVSADVLTPLSSGGLLAPISTDGISSQIPCSVDKDSLPIHHQSSDDVGVEDCNSPNGAKLDPQFPPGQPVPPIPDPTNPELLVLAPSISPVEFGYQECPVDVPGYSDFAPEMDGAMLPGYLFPLCINRGLLLKDWLCCLLMVWLLPLLGMGGYGKELAGLILLLVIRWLQLPILGFGSFEIPAVLCRFALGFAGLELLTWLSFPVFCAISSRLGRNEIIAGFFFVGIPVGIDSNAGLDLCNPGFAPIGPAMHFSEESATRLCGSGNETSAAGLD</sequence>
<proteinExistence type="predicted"/>
<dbReference type="Proteomes" id="UP001279734">
    <property type="component" value="Unassembled WGS sequence"/>
</dbReference>
<evidence type="ECO:0000313" key="2">
    <source>
        <dbReference type="EMBL" id="GMH03473.1"/>
    </source>
</evidence>
<keyword evidence="3" id="KW-1185">Reference proteome</keyword>
<feature type="transmembrane region" description="Helical" evidence="1">
    <location>
        <begin position="192"/>
        <end position="212"/>
    </location>
</feature>
<organism evidence="2 3">
    <name type="scientific">Nepenthes gracilis</name>
    <name type="common">Slender pitcher plant</name>
    <dbReference type="NCBI Taxonomy" id="150966"/>
    <lineage>
        <taxon>Eukaryota</taxon>
        <taxon>Viridiplantae</taxon>
        <taxon>Streptophyta</taxon>
        <taxon>Embryophyta</taxon>
        <taxon>Tracheophyta</taxon>
        <taxon>Spermatophyta</taxon>
        <taxon>Magnoliopsida</taxon>
        <taxon>eudicotyledons</taxon>
        <taxon>Gunneridae</taxon>
        <taxon>Pentapetalae</taxon>
        <taxon>Caryophyllales</taxon>
        <taxon>Nepenthaceae</taxon>
        <taxon>Nepenthes</taxon>
    </lineage>
</organism>
<protein>
    <submittedName>
        <fullName evidence="2">Uncharacterized protein</fullName>
    </submittedName>
</protein>
<keyword evidence="1" id="KW-1133">Transmembrane helix</keyword>
<reference evidence="2" key="1">
    <citation type="submission" date="2023-05" db="EMBL/GenBank/DDBJ databases">
        <title>Nepenthes gracilis genome sequencing.</title>
        <authorList>
            <person name="Fukushima K."/>
        </authorList>
    </citation>
    <scope>NUCLEOTIDE SEQUENCE</scope>
    <source>
        <strain evidence="2">SING2019-196</strain>
    </source>
</reference>
<feature type="transmembrane region" description="Helical" evidence="1">
    <location>
        <begin position="219"/>
        <end position="238"/>
    </location>
</feature>
<keyword evidence="1" id="KW-0472">Membrane</keyword>
<name>A0AAD3S325_NEPGR</name>
<comment type="caution">
    <text evidence="2">The sequence shown here is derived from an EMBL/GenBank/DDBJ whole genome shotgun (WGS) entry which is preliminary data.</text>
</comment>
<gene>
    <name evidence="2" type="ORF">Nepgr_005312</name>
</gene>
<dbReference type="AlphaFoldDB" id="A0AAD3S325"/>
<dbReference type="EMBL" id="BSYO01000004">
    <property type="protein sequence ID" value="GMH03473.1"/>
    <property type="molecule type" value="Genomic_DNA"/>
</dbReference>
<evidence type="ECO:0000313" key="3">
    <source>
        <dbReference type="Proteomes" id="UP001279734"/>
    </source>
</evidence>
<keyword evidence="1" id="KW-0812">Transmembrane</keyword>
<accession>A0AAD3S325</accession>